<sequence>MKFPVTFIFSGGKARNRRREGEKREKLWFRERKKDDQMKKPVPPCIYRPVNRTGSKPVQSPSILAV</sequence>
<name>A0A396HF71_MEDTR</name>
<dbReference type="AlphaFoldDB" id="A0A396HF71"/>
<feature type="region of interest" description="Disordered" evidence="1">
    <location>
        <begin position="32"/>
        <end position="66"/>
    </location>
</feature>
<gene>
    <name evidence="2" type="ORF">MtrunA17_Chr6g0475021</name>
</gene>
<dbReference type="EMBL" id="PSQE01000006">
    <property type="protein sequence ID" value="RHN51959.1"/>
    <property type="molecule type" value="Genomic_DNA"/>
</dbReference>
<feature type="compositionally biased region" description="Polar residues" evidence="1">
    <location>
        <begin position="52"/>
        <end position="66"/>
    </location>
</feature>
<evidence type="ECO:0000313" key="2">
    <source>
        <dbReference type="EMBL" id="RHN51959.1"/>
    </source>
</evidence>
<dbReference type="Gramene" id="rna36542">
    <property type="protein sequence ID" value="RHN51959.1"/>
    <property type="gene ID" value="gene36542"/>
</dbReference>
<accession>A0A396HF71</accession>
<protein>
    <submittedName>
        <fullName evidence="2">Uncharacterized protein</fullName>
    </submittedName>
</protein>
<comment type="caution">
    <text evidence="2">The sequence shown here is derived from an EMBL/GenBank/DDBJ whole genome shotgun (WGS) entry which is preliminary data.</text>
</comment>
<evidence type="ECO:0000256" key="1">
    <source>
        <dbReference type="SAM" id="MobiDB-lite"/>
    </source>
</evidence>
<dbReference type="Proteomes" id="UP000265566">
    <property type="component" value="Chromosome 6"/>
</dbReference>
<proteinExistence type="predicted"/>
<organism evidence="2">
    <name type="scientific">Medicago truncatula</name>
    <name type="common">Barrel medic</name>
    <name type="synonym">Medicago tribuloides</name>
    <dbReference type="NCBI Taxonomy" id="3880"/>
    <lineage>
        <taxon>Eukaryota</taxon>
        <taxon>Viridiplantae</taxon>
        <taxon>Streptophyta</taxon>
        <taxon>Embryophyta</taxon>
        <taxon>Tracheophyta</taxon>
        <taxon>Spermatophyta</taxon>
        <taxon>Magnoliopsida</taxon>
        <taxon>eudicotyledons</taxon>
        <taxon>Gunneridae</taxon>
        <taxon>Pentapetalae</taxon>
        <taxon>rosids</taxon>
        <taxon>fabids</taxon>
        <taxon>Fabales</taxon>
        <taxon>Fabaceae</taxon>
        <taxon>Papilionoideae</taxon>
        <taxon>50 kb inversion clade</taxon>
        <taxon>NPAAA clade</taxon>
        <taxon>Hologalegina</taxon>
        <taxon>IRL clade</taxon>
        <taxon>Trifolieae</taxon>
        <taxon>Medicago</taxon>
    </lineage>
</organism>
<reference evidence="2" key="1">
    <citation type="journal article" date="2018" name="Nat. Plants">
        <title>Whole-genome landscape of Medicago truncatula symbiotic genes.</title>
        <authorList>
            <person name="Pecrix Y."/>
            <person name="Gamas P."/>
            <person name="Carrere S."/>
        </authorList>
    </citation>
    <scope>NUCLEOTIDE SEQUENCE</scope>
    <source>
        <tissue evidence="2">Leaves</tissue>
    </source>
</reference>